<dbReference type="AlphaFoldDB" id="A0AAW2GK76"/>
<reference evidence="1 2" key="1">
    <citation type="submission" date="2023-03" db="EMBL/GenBank/DDBJ databases">
        <title>High recombination rates correlate with genetic variation in Cardiocondyla obscurior ants.</title>
        <authorList>
            <person name="Errbii M."/>
        </authorList>
    </citation>
    <scope>NUCLEOTIDE SEQUENCE [LARGE SCALE GENOMIC DNA]</scope>
    <source>
        <strain evidence="1">Alpha-2009</strain>
        <tissue evidence="1">Whole body</tissue>
    </source>
</reference>
<organism evidence="1 2">
    <name type="scientific">Cardiocondyla obscurior</name>
    <dbReference type="NCBI Taxonomy" id="286306"/>
    <lineage>
        <taxon>Eukaryota</taxon>
        <taxon>Metazoa</taxon>
        <taxon>Ecdysozoa</taxon>
        <taxon>Arthropoda</taxon>
        <taxon>Hexapoda</taxon>
        <taxon>Insecta</taxon>
        <taxon>Pterygota</taxon>
        <taxon>Neoptera</taxon>
        <taxon>Endopterygota</taxon>
        <taxon>Hymenoptera</taxon>
        <taxon>Apocrita</taxon>
        <taxon>Aculeata</taxon>
        <taxon>Formicoidea</taxon>
        <taxon>Formicidae</taxon>
        <taxon>Myrmicinae</taxon>
        <taxon>Cardiocondyla</taxon>
    </lineage>
</organism>
<evidence type="ECO:0000313" key="2">
    <source>
        <dbReference type="Proteomes" id="UP001430953"/>
    </source>
</evidence>
<sequence>MERIEEEINMIDVEELLSSNDTIDKIQFFDSTVEIIGYVDEIESPKIVGNNQQYKIFKFFFNNGKGRKIQVLAWNDDIDIVMKHIQPNNYGTSCIYCYAAPRILNRRLSASVRPRRALTLSHSRNTHTE</sequence>
<evidence type="ECO:0000313" key="1">
    <source>
        <dbReference type="EMBL" id="KAL0128616.1"/>
    </source>
</evidence>
<dbReference type="EMBL" id="JADYXP020000003">
    <property type="protein sequence ID" value="KAL0128616.1"/>
    <property type="molecule type" value="Genomic_DNA"/>
</dbReference>
<dbReference type="Proteomes" id="UP001430953">
    <property type="component" value="Unassembled WGS sequence"/>
</dbReference>
<keyword evidence="2" id="KW-1185">Reference proteome</keyword>
<dbReference type="InterPro" id="IPR012340">
    <property type="entry name" value="NA-bd_OB-fold"/>
</dbReference>
<dbReference type="SUPFAM" id="SSF50249">
    <property type="entry name" value="Nucleic acid-binding proteins"/>
    <property type="match status" value="1"/>
</dbReference>
<name>A0AAW2GK76_9HYME</name>
<dbReference type="Gene3D" id="2.40.50.140">
    <property type="entry name" value="Nucleic acid-binding proteins"/>
    <property type="match status" value="1"/>
</dbReference>
<protein>
    <submittedName>
        <fullName evidence="1">Uncharacterized protein</fullName>
    </submittedName>
</protein>
<gene>
    <name evidence="1" type="ORF">PUN28_003770</name>
</gene>
<proteinExistence type="predicted"/>
<accession>A0AAW2GK76</accession>
<comment type="caution">
    <text evidence="1">The sequence shown here is derived from an EMBL/GenBank/DDBJ whole genome shotgun (WGS) entry which is preliminary data.</text>
</comment>